<organism evidence="6 7">
    <name type="scientific">Octopus vulgaris</name>
    <name type="common">Common octopus</name>
    <dbReference type="NCBI Taxonomy" id="6645"/>
    <lineage>
        <taxon>Eukaryota</taxon>
        <taxon>Metazoa</taxon>
        <taxon>Spiralia</taxon>
        <taxon>Lophotrochozoa</taxon>
        <taxon>Mollusca</taxon>
        <taxon>Cephalopoda</taxon>
        <taxon>Coleoidea</taxon>
        <taxon>Octopodiformes</taxon>
        <taxon>Octopoda</taxon>
        <taxon>Incirrata</taxon>
        <taxon>Octopodidae</taxon>
        <taxon>Octopus</taxon>
    </lineage>
</organism>
<keyword evidence="2" id="KW-0677">Repeat</keyword>
<reference evidence="6" key="1">
    <citation type="submission" date="2023-08" db="EMBL/GenBank/DDBJ databases">
        <authorList>
            <person name="Alioto T."/>
            <person name="Alioto T."/>
            <person name="Gomez Garrido J."/>
        </authorList>
    </citation>
    <scope>NUCLEOTIDE SEQUENCE</scope>
</reference>
<evidence type="ECO:0000256" key="4">
    <source>
        <dbReference type="ARBA" id="ARBA00022833"/>
    </source>
</evidence>
<proteinExistence type="predicted"/>
<dbReference type="AlphaFoldDB" id="A0AA36C106"/>
<dbReference type="GO" id="GO:0008270">
    <property type="term" value="F:zinc ion binding"/>
    <property type="evidence" value="ECO:0007669"/>
    <property type="project" value="UniProtKB-KW"/>
</dbReference>
<keyword evidence="4" id="KW-0862">Zinc</keyword>
<evidence type="ECO:0000256" key="3">
    <source>
        <dbReference type="ARBA" id="ARBA00022771"/>
    </source>
</evidence>
<evidence type="ECO:0000313" key="6">
    <source>
        <dbReference type="EMBL" id="CAI9743758.1"/>
    </source>
</evidence>
<evidence type="ECO:0000313" key="7">
    <source>
        <dbReference type="Proteomes" id="UP001162480"/>
    </source>
</evidence>
<dbReference type="EMBL" id="OX597842">
    <property type="protein sequence ID" value="CAI9743758.1"/>
    <property type="molecule type" value="Genomic_DNA"/>
</dbReference>
<protein>
    <submittedName>
        <fullName evidence="6">---NA</fullName>
    </submittedName>
</protein>
<sequence length="133" mass="15215">MFSYKTNHITVISGKSFSQMNSLTRQTDTSRREAITTFGNSFSENGVLTIYEHVHLREKLYHGYVCGTSFSHRPDLTVHQGIHTGVKLCQCDISGKLFSPKKSQAFTFGILHPVDIKEITSFRRAFDIFINFY</sequence>
<dbReference type="Gene3D" id="3.30.160.60">
    <property type="entry name" value="Classic Zinc Finger"/>
    <property type="match status" value="1"/>
</dbReference>
<gene>
    <name evidence="6" type="ORF">OCTVUL_1B016502</name>
</gene>
<evidence type="ECO:0000256" key="5">
    <source>
        <dbReference type="ARBA" id="ARBA00023242"/>
    </source>
</evidence>
<keyword evidence="3" id="KW-0863">Zinc-finger</keyword>
<dbReference type="InterPro" id="IPR036236">
    <property type="entry name" value="Znf_C2H2_sf"/>
</dbReference>
<dbReference type="Proteomes" id="UP001162480">
    <property type="component" value="Chromosome 29"/>
</dbReference>
<keyword evidence="7" id="KW-1185">Reference proteome</keyword>
<keyword evidence="5" id="KW-0539">Nucleus</keyword>
<name>A0AA36C106_OCTVU</name>
<dbReference type="SUPFAM" id="SSF57667">
    <property type="entry name" value="beta-beta-alpha zinc fingers"/>
    <property type="match status" value="1"/>
</dbReference>
<evidence type="ECO:0000256" key="2">
    <source>
        <dbReference type="ARBA" id="ARBA00022737"/>
    </source>
</evidence>
<dbReference type="PANTHER" id="PTHR24377">
    <property type="entry name" value="IP01015P-RELATED"/>
    <property type="match status" value="1"/>
</dbReference>
<accession>A0AA36C106</accession>
<keyword evidence="1" id="KW-0479">Metal-binding</keyword>
<evidence type="ECO:0000256" key="1">
    <source>
        <dbReference type="ARBA" id="ARBA00022723"/>
    </source>
</evidence>
<dbReference type="InterPro" id="IPR050826">
    <property type="entry name" value="Krueppel_C2H2_ZnFinger"/>
</dbReference>